<feature type="domain" description="ABC transmembrane type-1" evidence="8">
    <location>
        <begin position="95"/>
        <end position="299"/>
    </location>
</feature>
<dbReference type="PROSITE" id="PS50928">
    <property type="entry name" value="ABC_TM1"/>
    <property type="match status" value="1"/>
</dbReference>
<evidence type="ECO:0000256" key="1">
    <source>
        <dbReference type="ARBA" id="ARBA00004651"/>
    </source>
</evidence>
<sequence length="317" mass="34424">MIAFFVRRVLGFAVTLFLAAVAIFAVLNVLPGDPAQFTLGLNASPDAVARLRAQMGLDRPAPERFFDWLFGMLRGDFGQSYTQRAPVAQLIWDRVGVTVPLAVMAMVISALVGLPLGILAARRRGKPLDTALMVLAQTGIAIPNFWFGMLLTLVFAVALRWLPPGGFTPWHENPGLAFRGLILPALALALPQASILARVMRTALVDVTGQDFIRTARAKGLTLGEAVWRHGVRNALLPVLTILGLQFAFLIAGTIIVENVFYLPGLGRLVFNAVLERDLVLVQGATIILVLVVTATMLITDLTYALVDPRLRERTTP</sequence>
<dbReference type="CDD" id="cd06261">
    <property type="entry name" value="TM_PBP2"/>
    <property type="match status" value="1"/>
</dbReference>
<dbReference type="PANTHER" id="PTHR43163:SF6">
    <property type="entry name" value="DIPEPTIDE TRANSPORT SYSTEM PERMEASE PROTEIN DPPB-RELATED"/>
    <property type="match status" value="1"/>
</dbReference>
<feature type="transmembrane region" description="Helical" evidence="7">
    <location>
        <begin position="176"/>
        <end position="197"/>
    </location>
</feature>
<organism evidence="9 10">
    <name type="scientific">Devosia albogilva</name>
    <dbReference type="NCBI Taxonomy" id="429726"/>
    <lineage>
        <taxon>Bacteria</taxon>
        <taxon>Pseudomonadati</taxon>
        <taxon>Pseudomonadota</taxon>
        <taxon>Alphaproteobacteria</taxon>
        <taxon>Hyphomicrobiales</taxon>
        <taxon>Devosiaceae</taxon>
        <taxon>Devosia</taxon>
    </lineage>
</organism>
<evidence type="ECO:0000259" key="8">
    <source>
        <dbReference type="PROSITE" id="PS50928"/>
    </source>
</evidence>
<dbReference type="PANTHER" id="PTHR43163">
    <property type="entry name" value="DIPEPTIDE TRANSPORT SYSTEM PERMEASE PROTEIN DPPB-RELATED"/>
    <property type="match status" value="1"/>
</dbReference>
<feature type="transmembrane region" description="Helical" evidence="7">
    <location>
        <begin position="281"/>
        <end position="307"/>
    </location>
</feature>
<dbReference type="Gene3D" id="1.10.3720.10">
    <property type="entry name" value="MetI-like"/>
    <property type="match status" value="1"/>
</dbReference>
<gene>
    <name evidence="9" type="ORF">ACFSX5_12290</name>
</gene>
<dbReference type="InterPro" id="IPR035906">
    <property type="entry name" value="MetI-like_sf"/>
</dbReference>
<dbReference type="EMBL" id="JBHUNP010000001">
    <property type="protein sequence ID" value="MFD2648570.1"/>
    <property type="molecule type" value="Genomic_DNA"/>
</dbReference>
<dbReference type="InterPro" id="IPR000515">
    <property type="entry name" value="MetI-like"/>
</dbReference>
<reference evidence="10" key="1">
    <citation type="journal article" date="2019" name="Int. J. Syst. Evol. Microbiol.">
        <title>The Global Catalogue of Microorganisms (GCM) 10K type strain sequencing project: providing services to taxonomists for standard genome sequencing and annotation.</title>
        <authorList>
            <consortium name="The Broad Institute Genomics Platform"/>
            <consortium name="The Broad Institute Genome Sequencing Center for Infectious Disease"/>
            <person name="Wu L."/>
            <person name="Ma J."/>
        </authorList>
    </citation>
    <scope>NUCLEOTIDE SEQUENCE [LARGE SCALE GENOMIC DNA]</scope>
    <source>
        <strain evidence="10">CCM 7427</strain>
    </source>
</reference>
<comment type="subcellular location">
    <subcellularLocation>
        <location evidence="1 7">Cell membrane</location>
        <topology evidence="1 7">Multi-pass membrane protein</topology>
    </subcellularLocation>
</comment>
<evidence type="ECO:0000256" key="7">
    <source>
        <dbReference type="RuleBase" id="RU363032"/>
    </source>
</evidence>
<proteinExistence type="inferred from homology"/>
<accession>A0ABW5QLS0</accession>
<evidence type="ECO:0000313" key="10">
    <source>
        <dbReference type="Proteomes" id="UP001597521"/>
    </source>
</evidence>
<keyword evidence="10" id="KW-1185">Reference proteome</keyword>
<keyword evidence="2 7" id="KW-0813">Transport</keyword>
<keyword evidence="3" id="KW-1003">Cell membrane</keyword>
<dbReference type="RefSeq" id="WP_386833779.1">
    <property type="nucleotide sequence ID" value="NZ_JBHUNP010000001.1"/>
</dbReference>
<name>A0ABW5QLS0_9HYPH</name>
<evidence type="ECO:0000256" key="4">
    <source>
        <dbReference type="ARBA" id="ARBA00022692"/>
    </source>
</evidence>
<comment type="caution">
    <text evidence="9">The sequence shown here is derived from an EMBL/GenBank/DDBJ whole genome shotgun (WGS) entry which is preliminary data.</text>
</comment>
<evidence type="ECO:0000256" key="5">
    <source>
        <dbReference type="ARBA" id="ARBA00022989"/>
    </source>
</evidence>
<evidence type="ECO:0000256" key="2">
    <source>
        <dbReference type="ARBA" id="ARBA00022448"/>
    </source>
</evidence>
<dbReference type="Proteomes" id="UP001597521">
    <property type="component" value="Unassembled WGS sequence"/>
</dbReference>
<dbReference type="InterPro" id="IPR045621">
    <property type="entry name" value="BPD_transp_1_N"/>
</dbReference>
<feature type="transmembrane region" description="Helical" evidence="7">
    <location>
        <begin position="132"/>
        <end position="156"/>
    </location>
</feature>
<dbReference type="Pfam" id="PF00528">
    <property type="entry name" value="BPD_transp_1"/>
    <property type="match status" value="1"/>
</dbReference>
<evidence type="ECO:0000313" key="9">
    <source>
        <dbReference type="EMBL" id="MFD2648570.1"/>
    </source>
</evidence>
<keyword evidence="5 7" id="KW-1133">Transmembrane helix</keyword>
<dbReference type="SUPFAM" id="SSF161098">
    <property type="entry name" value="MetI-like"/>
    <property type="match status" value="1"/>
</dbReference>
<evidence type="ECO:0000256" key="6">
    <source>
        <dbReference type="ARBA" id="ARBA00023136"/>
    </source>
</evidence>
<feature type="transmembrane region" description="Helical" evidence="7">
    <location>
        <begin position="235"/>
        <end position="261"/>
    </location>
</feature>
<evidence type="ECO:0000256" key="3">
    <source>
        <dbReference type="ARBA" id="ARBA00022475"/>
    </source>
</evidence>
<feature type="transmembrane region" description="Helical" evidence="7">
    <location>
        <begin position="99"/>
        <end position="120"/>
    </location>
</feature>
<feature type="transmembrane region" description="Helical" evidence="7">
    <location>
        <begin position="9"/>
        <end position="30"/>
    </location>
</feature>
<comment type="similarity">
    <text evidence="7">Belongs to the binding-protein-dependent transport system permease family.</text>
</comment>
<protein>
    <submittedName>
        <fullName evidence="9">ABC transporter permease</fullName>
    </submittedName>
</protein>
<keyword evidence="6 7" id="KW-0472">Membrane</keyword>
<keyword evidence="4 7" id="KW-0812">Transmembrane</keyword>
<dbReference type="Pfam" id="PF19300">
    <property type="entry name" value="BPD_transp_1_N"/>
    <property type="match status" value="1"/>
</dbReference>